<keyword evidence="2" id="KW-0328">Glycosyltransferase</keyword>
<dbReference type="EC" id="2.4.-.-" evidence="2"/>
<dbReference type="GO" id="GO:0016757">
    <property type="term" value="F:glycosyltransferase activity"/>
    <property type="evidence" value="ECO:0007669"/>
    <property type="project" value="UniProtKB-KW"/>
</dbReference>
<dbReference type="PANTHER" id="PTHR43685">
    <property type="entry name" value="GLYCOSYLTRANSFERASE"/>
    <property type="match status" value="1"/>
</dbReference>
<dbReference type="Pfam" id="PF00535">
    <property type="entry name" value="Glycos_transf_2"/>
    <property type="match status" value="1"/>
</dbReference>
<protein>
    <submittedName>
        <fullName evidence="2">Glycosyltransferase family A protein</fullName>
        <ecNumber evidence="2">2.4.-.-</ecNumber>
    </submittedName>
</protein>
<dbReference type="Proteomes" id="UP001293718">
    <property type="component" value="Unassembled WGS sequence"/>
</dbReference>
<dbReference type="EMBL" id="JAXOJX010000005">
    <property type="protein sequence ID" value="MDZ5455985.1"/>
    <property type="molecule type" value="Genomic_DNA"/>
</dbReference>
<dbReference type="SUPFAM" id="SSF53448">
    <property type="entry name" value="Nucleotide-diphospho-sugar transferases"/>
    <property type="match status" value="1"/>
</dbReference>
<dbReference type="InterPro" id="IPR029044">
    <property type="entry name" value="Nucleotide-diphossugar_trans"/>
</dbReference>
<reference evidence="2 3" key="1">
    <citation type="submission" date="2023-11" db="EMBL/GenBank/DDBJ databases">
        <title>Draft genome of Azohydromonas lata strain H1 (DSM1123), a polyhydroxyalkanoate producer.</title>
        <authorList>
            <person name="Traversa D."/>
            <person name="D'Addabbo P."/>
            <person name="Pazzani C."/>
            <person name="Manzari C."/>
            <person name="Chiara M."/>
            <person name="Scrascia M."/>
        </authorList>
    </citation>
    <scope>NUCLEOTIDE SEQUENCE [LARGE SCALE GENOMIC DNA]</scope>
    <source>
        <strain evidence="2 3">H1</strain>
    </source>
</reference>
<name>A0ABU5IBC7_9BURK</name>
<gene>
    <name evidence="2" type="ORF">SM757_05315</name>
</gene>
<keyword evidence="3" id="KW-1185">Reference proteome</keyword>
<sequence>MRIFQVTKACEWEGHDGASQTSERPKTMRRVQDSFNISVVIPTYNRGFCIHSALNSVFAQTLRPYEVIVVDDGSSDDTAAVVATYGQSVRYLVQRNAGASAARNTGIHAASGAWVAFLDSDDEWRPNKLEIQVRELQEYPEAVGHFVDCLIQRPGFFNKTVFEVRGRLHDFHAEPYRKRPLRDVLMSLFFPSAWLVKREVLLQAGGFDTELKVCEDTDLLAHIALKGPFVVSCTQGVILERQGENEGLSDLCARDPLQYFQTMCKSYQKLALVKELTSQEKYLVSHELAAVHMELAILKARSKNVKAMRQEVHRALAANHSARTLCKALSLLILGPSLYAILLKRLRPNAWVEAGRSHRHA</sequence>
<evidence type="ECO:0000313" key="2">
    <source>
        <dbReference type="EMBL" id="MDZ5455985.1"/>
    </source>
</evidence>
<dbReference type="CDD" id="cd00761">
    <property type="entry name" value="Glyco_tranf_GTA_type"/>
    <property type="match status" value="1"/>
</dbReference>
<dbReference type="PANTHER" id="PTHR43685:SF2">
    <property type="entry name" value="GLYCOSYLTRANSFERASE 2-LIKE DOMAIN-CONTAINING PROTEIN"/>
    <property type="match status" value="1"/>
</dbReference>
<keyword evidence="2" id="KW-0808">Transferase</keyword>
<accession>A0ABU5IBC7</accession>
<dbReference type="Gene3D" id="3.90.550.10">
    <property type="entry name" value="Spore Coat Polysaccharide Biosynthesis Protein SpsA, Chain A"/>
    <property type="match status" value="1"/>
</dbReference>
<dbReference type="InterPro" id="IPR001173">
    <property type="entry name" value="Glyco_trans_2-like"/>
</dbReference>
<dbReference type="InterPro" id="IPR050834">
    <property type="entry name" value="Glycosyltransf_2"/>
</dbReference>
<evidence type="ECO:0000313" key="3">
    <source>
        <dbReference type="Proteomes" id="UP001293718"/>
    </source>
</evidence>
<proteinExistence type="predicted"/>
<dbReference type="RefSeq" id="WP_084267560.1">
    <property type="nucleotide sequence ID" value="NZ_JAXOJX010000005.1"/>
</dbReference>
<evidence type="ECO:0000259" key="1">
    <source>
        <dbReference type="Pfam" id="PF00535"/>
    </source>
</evidence>
<comment type="caution">
    <text evidence="2">The sequence shown here is derived from an EMBL/GenBank/DDBJ whole genome shotgun (WGS) entry which is preliminary data.</text>
</comment>
<feature type="domain" description="Glycosyltransferase 2-like" evidence="1">
    <location>
        <begin position="38"/>
        <end position="200"/>
    </location>
</feature>
<organism evidence="2 3">
    <name type="scientific">Azohydromonas lata</name>
    <dbReference type="NCBI Taxonomy" id="45677"/>
    <lineage>
        <taxon>Bacteria</taxon>
        <taxon>Pseudomonadati</taxon>
        <taxon>Pseudomonadota</taxon>
        <taxon>Betaproteobacteria</taxon>
        <taxon>Burkholderiales</taxon>
        <taxon>Sphaerotilaceae</taxon>
        <taxon>Azohydromonas</taxon>
    </lineage>
</organism>